<protein>
    <submittedName>
        <fullName evidence="4">Uncharacterized protein</fullName>
    </submittedName>
</protein>
<evidence type="ECO:0000256" key="1">
    <source>
        <dbReference type="ARBA" id="ARBA00007381"/>
    </source>
</evidence>
<gene>
    <name evidence="4" type="ORF">LSAT_V11C600302050</name>
</gene>
<evidence type="ECO:0000313" key="5">
    <source>
        <dbReference type="Proteomes" id="UP000235145"/>
    </source>
</evidence>
<comment type="caution">
    <text evidence="4">The sequence shown here is derived from an EMBL/GenBank/DDBJ whole genome shotgun (WGS) entry which is preliminary data.</text>
</comment>
<evidence type="ECO:0000256" key="3">
    <source>
        <dbReference type="ARBA" id="ARBA00022840"/>
    </source>
</evidence>
<evidence type="ECO:0000313" key="4">
    <source>
        <dbReference type="EMBL" id="KAJ0199574.1"/>
    </source>
</evidence>
<dbReference type="Gene3D" id="2.60.34.10">
    <property type="entry name" value="Substrate Binding Domain Of DNAk, Chain A, domain 1"/>
    <property type="match status" value="1"/>
</dbReference>
<dbReference type="InterPro" id="IPR029047">
    <property type="entry name" value="HSP70_peptide-bd_sf"/>
</dbReference>
<dbReference type="Gene3D" id="3.30.420.40">
    <property type="match status" value="2"/>
</dbReference>
<dbReference type="Proteomes" id="UP000235145">
    <property type="component" value="Unassembled WGS sequence"/>
</dbReference>
<keyword evidence="3" id="KW-0067">ATP-binding</keyword>
<dbReference type="InterPro" id="IPR018181">
    <property type="entry name" value="Heat_shock_70_CS"/>
</dbReference>
<dbReference type="GO" id="GO:0140662">
    <property type="term" value="F:ATP-dependent protein folding chaperone"/>
    <property type="evidence" value="ECO:0007669"/>
    <property type="project" value="InterPro"/>
</dbReference>
<dbReference type="EMBL" id="NBSK02000006">
    <property type="protein sequence ID" value="KAJ0199574.1"/>
    <property type="molecule type" value="Genomic_DNA"/>
</dbReference>
<proteinExistence type="inferred from homology"/>
<dbReference type="SUPFAM" id="SSF100920">
    <property type="entry name" value="Heat shock protein 70kD (HSP70), peptide-binding domain"/>
    <property type="match status" value="1"/>
</dbReference>
<dbReference type="PROSITE" id="PS00297">
    <property type="entry name" value="HSP70_1"/>
    <property type="match status" value="1"/>
</dbReference>
<dbReference type="InterPro" id="IPR013126">
    <property type="entry name" value="Hsp_70_fam"/>
</dbReference>
<keyword evidence="2" id="KW-0547">Nucleotide-binding</keyword>
<organism evidence="4 5">
    <name type="scientific">Lactuca sativa</name>
    <name type="common">Garden lettuce</name>
    <dbReference type="NCBI Taxonomy" id="4236"/>
    <lineage>
        <taxon>Eukaryota</taxon>
        <taxon>Viridiplantae</taxon>
        <taxon>Streptophyta</taxon>
        <taxon>Embryophyta</taxon>
        <taxon>Tracheophyta</taxon>
        <taxon>Spermatophyta</taxon>
        <taxon>Magnoliopsida</taxon>
        <taxon>eudicotyledons</taxon>
        <taxon>Gunneridae</taxon>
        <taxon>Pentapetalae</taxon>
        <taxon>asterids</taxon>
        <taxon>campanulids</taxon>
        <taxon>Asterales</taxon>
        <taxon>Asteraceae</taxon>
        <taxon>Cichorioideae</taxon>
        <taxon>Cichorieae</taxon>
        <taxon>Lactucinae</taxon>
        <taxon>Lactuca</taxon>
    </lineage>
</organism>
<accession>A0A9R1V642</accession>
<dbReference type="PRINTS" id="PR00301">
    <property type="entry name" value="HEATSHOCK70"/>
</dbReference>
<dbReference type="PANTHER" id="PTHR19375">
    <property type="entry name" value="HEAT SHOCK PROTEIN 70KDA"/>
    <property type="match status" value="1"/>
</dbReference>
<evidence type="ECO:0000256" key="2">
    <source>
        <dbReference type="ARBA" id="ARBA00022741"/>
    </source>
</evidence>
<dbReference type="InterPro" id="IPR043129">
    <property type="entry name" value="ATPase_NBD"/>
</dbReference>
<dbReference type="FunFam" id="3.30.420.40:FF:000545">
    <property type="entry name" value="Endoplasmic reticulum chaperone BiP"/>
    <property type="match status" value="1"/>
</dbReference>
<keyword evidence="5" id="KW-1185">Reference proteome</keyword>
<comment type="similarity">
    <text evidence="1">Belongs to the heat shock protein 70 family.</text>
</comment>
<sequence>MAKLEEANKLGTVIGIDLGTSYSRVGVYKNGQVEIIANDHGNCITPSWVAFRLIGETAKNQATKNAHKTIFHVKRLIGRKFEDKEIQEDMKLVPYEHGWKALYRTYFNDAQRQATKDVDVIAGLNVIRIINEPTTAATMAYGLDKKHGEKNVLVFDLGGGTFDVSILYIDNDLFEVFEGERNLTKDCRLLGEFDLTSIPLAPRGTLKIKLECSEKEKMETTMTESLEWMDDNQMVEKDCDEKLKQL</sequence>
<name>A0A9R1V642_LACSA</name>
<dbReference type="PROSITE" id="PS00329">
    <property type="entry name" value="HSP70_2"/>
    <property type="match status" value="1"/>
</dbReference>
<reference evidence="4 5" key="1">
    <citation type="journal article" date="2017" name="Nat. Commun.">
        <title>Genome assembly with in vitro proximity ligation data and whole-genome triplication in lettuce.</title>
        <authorList>
            <person name="Reyes-Chin-Wo S."/>
            <person name="Wang Z."/>
            <person name="Yang X."/>
            <person name="Kozik A."/>
            <person name="Arikit S."/>
            <person name="Song C."/>
            <person name="Xia L."/>
            <person name="Froenicke L."/>
            <person name="Lavelle D.O."/>
            <person name="Truco M.J."/>
            <person name="Xia R."/>
            <person name="Zhu S."/>
            <person name="Xu C."/>
            <person name="Xu H."/>
            <person name="Xu X."/>
            <person name="Cox K."/>
            <person name="Korf I."/>
            <person name="Meyers B.C."/>
            <person name="Michelmore R.W."/>
        </authorList>
    </citation>
    <scope>NUCLEOTIDE SEQUENCE [LARGE SCALE GENOMIC DNA]</scope>
    <source>
        <strain evidence="5">cv. Salinas</strain>
        <tissue evidence="4">Seedlings</tissue>
    </source>
</reference>
<dbReference type="AlphaFoldDB" id="A0A9R1V642"/>
<dbReference type="SUPFAM" id="SSF53067">
    <property type="entry name" value="Actin-like ATPase domain"/>
    <property type="match status" value="2"/>
</dbReference>
<dbReference type="Pfam" id="PF00012">
    <property type="entry name" value="HSP70"/>
    <property type="match status" value="2"/>
</dbReference>
<dbReference type="GO" id="GO:0005524">
    <property type="term" value="F:ATP binding"/>
    <property type="evidence" value="ECO:0007669"/>
    <property type="project" value="UniProtKB-KW"/>
</dbReference>